<dbReference type="Proteomes" id="UP000001901">
    <property type="component" value="Chromosome"/>
</dbReference>
<accession>D2RFA2</accession>
<keyword evidence="3" id="KW-1185">Reference proteome</keyword>
<dbReference type="eggNOG" id="arCOG01009">
    <property type="taxonomic scope" value="Archaea"/>
</dbReference>
<dbReference type="SUPFAM" id="SSF47598">
    <property type="entry name" value="Ribbon-helix-helix"/>
    <property type="match status" value="1"/>
</dbReference>
<dbReference type="PaxDb" id="572546-Arcpr_1752"/>
<reference evidence="2 3" key="1">
    <citation type="journal article" date="2010" name="Stand. Genomic Sci.">
        <title>Complete genome sequence of Archaeoglobus profundus type strain (AV18).</title>
        <authorList>
            <person name="von Jan M."/>
            <person name="Lapidus A."/>
            <person name="Del Rio T.G."/>
            <person name="Copeland A."/>
            <person name="Tice H."/>
            <person name="Cheng J.F."/>
            <person name="Lucas S."/>
            <person name="Chen F."/>
            <person name="Nolan M."/>
            <person name="Goodwin L."/>
            <person name="Han C."/>
            <person name="Pitluck S."/>
            <person name="Liolios K."/>
            <person name="Ivanova N."/>
            <person name="Mavromatis K."/>
            <person name="Ovchinnikova G."/>
            <person name="Chertkov O."/>
            <person name="Pati A."/>
            <person name="Chen A."/>
            <person name="Palaniappan K."/>
            <person name="Land M."/>
            <person name="Hauser L."/>
            <person name="Chang Y.J."/>
            <person name="Jeffries C.D."/>
            <person name="Saunders E."/>
            <person name="Brettin T."/>
            <person name="Detter J.C."/>
            <person name="Chain P."/>
            <person name="Eichinger K."/>
            <person name="Huber H."/>
            <person name="Spring S."/>
            <person name="Rohde M."/>
            <person name="Goker M."/>
            <person name="Wirth R."/>
            <person name="Woyke T."/>
            <person name="Bristow J."/>
            <person name="Eisen J.A."/>
            <person name="Markowitz V."/>
            <person name="Hugenholtz P."/>
            <person name="Kyrpides N.C."/>
            <person name="Klenk H.P."/>
        </authorList>
    </citation>
    <scope>NUCLEOTIDE SEQUENCE [LARGE SCALE GENOMIC DNA]</scope>
    <source>
        <strain evidence="3">DSM 5631 / JCM 9629 / NBRC 100127 / Av18</strain>
    </source>
</reference>
<dbReference type="KEGG" id="apo:Arcpr_1752"/>
<evidence type="ECO:0000313" key="3">
    <source>
        <dbReference type="Proteomes" id="UP000001901"/>
    </source>
</evidence>
<dbReference type="HOGENOM" id="CLU_2581192_0_0_2"/>
<dbReference type="InterPro" id="IPR010985">
    <property type="entry name" value="Ribbon_hlx_hlx"/>
</dbReference>
<evidence type="ECO:0000256" key="1">
    <source>
        <dbReference type="SAM" id="MobiDB-lite"/>
    </source>
</evidence>
<sequence>MTWCKPINVKIALRDHSELQKFVNEGKYLSVSDAVREAIRLLIFLEKNDLIVLPSGSSRHPSVREEENAEEGGKEVRYKC</sequence>
<dbReference type="GeneID" id="8740447"/>
<dbReference type="GO" id="GO:0006355">
    <property type="term" value="P:regulation of DNA-templated transcription"/>
    <property type="evidence" value="ECO:0007669"/>
    <property type="project" value="InterPro"/>
</dbReference>
<dbReference type="EMBL" id="CP001857">
    <property type="protein sequence ID" value="ADB58796.1"/>
    <property type="molecule type" value="Genomic_DNA"/>
</dbReference>
<gene>
    <name evidence="2" type="ordered locus">Arcpr_1752</name>
</gene>
<dbReference type="CDD" id="cd22231">
    <property type="entry name" value="RHH_NikR_HicB-like"/>
    <property type="match status" value="1"/>
</dbReference>
<feature type="region of interest" description="Disordered" evidence="1">
    <location>
        <begin position="56"/>
        <end position="80"/>
    </location>
</feature>
<feature type="compositionally biased region" description="Basic and acidic residues" evidence="1">
    <location>
        <begin position="62"/>
        <end position="80"/>
    </location>
</feature>
<dbReference type="AlphaFoldDB" id="D2RFA2"/>
<dbReference type="RefSeq" id="WP_012941131.1">
    <property type="nucleotide sequence ID" value="NC_013741.1"/>
</dbReference>
<organism evidence="2 3">
    <name type="scientific">Archaeoglobus profundus (strain DSM 5631 / JCM 9629 / NBRC 100127 / Av18)</name>
    <dbReference type="NCBI Taxonomy" id="572546"/>
    <lineage>
        <taxon>Archaea</taxon>
        <taxon>Methanobacteriati</taxon>
        <taxon>Methanobacteriota</taxon>
        <taxon>Archaeoglobi</taxon>
        <taxon>Archaeoglobales</taxon>
        <taxon>Archaeoglobaceae</taxon>
        <taxon>Archaeoglobus</taxon>
    </lineage>
</organism>
<evidence type="ECO:0000313" key="2">
    <source>
        <dbReference type="EMBL" id="ADB58796.1"/>
    </source>
</evidence>
<proteinExistence type="predicted"/>
<dbReference type="STRING" id="572546.Arcpr_1752"/>
<name>D2RFA2_ARCPA</name>
<protein>
    <submittedName>
        <fullName evidence="2">Transcriptional regulators, CopG/Arc/MetJ family</fullName>
    </submittedName>
</protein>